<reference evidence="1 2" key="1">
    <citation type="submission" date="2019-03" db="EMBL/GenBank/DDBJ databases">
        <authorList>
            <person name="Kox A.R. M."/>
        </authorList>
    </citation>
    <scope>NUCLEOTIDE SEQUENCE [LARGE SCALE GENOMIC DNA]</scope>
    <source>
        <strain evidence="1">MTUNDRAET4 annotated genome</strain>
    </source>
</reference>
<evidence type="ECO:0000313" key="1">
    <source>
        <dbReference type="EMBL" id="VFU08476.1"/>
    </source>
</evidence>
<sequence length="117" mass="12604">MMGHLRCGTTKSDDGSLALEDLGAIPDLAAGAIGEFTDVLDRDGAGPLAGILQRLPVGLTWKTRMIMPWLLREVSALMRMTCIIDGAPGSPKWRATIPRWYTVGDSLSLLGIPSQRL</sequence>
<gene>
    <name evidence="1" type="ORF">MTUNDRAET4_1583</name>
</gene>
<dbReference type="OrthoDB" id="8446663at2"/>
<evidence type="ECO:0000313" key="2">
    <source>
        <dbReference type="Proteomes" id="UP000294360"/>
    </source>
</evidence>
<dbReference type="EMBL" id="LR536450">
    <property type="protein sequence ID" value="VFU08476.1"/>
    <property type="molecule type" value="Genomic_DNA"/>
</dbReference>
<dbReference type="KEGG" id="mtun:MTUNDRAET4_1583"/>
<organism evidence="1 2">
    <name type="scientific">Methylocella tundrae</name>
    <dbReference type="NCBI Taxonomy" id="227605"/>
    <lineage>
        <taxon>Bacteria</taxon>
        <taxon>Pseudomonadati</taxon>
        <taxon>Pseudomonadota</taxon>
        <taxon>Alphaproteobacteria</taxon>
        <taxon>Hyphomicrobiales</taxon>
        <taxon>Beijerinckiaceae</taxon>
        <taxon>Methylocella</taxon>
    </lineage>
</organism>
<dbReference type="RefSeq" id="WP_134488475.1">
    <property type="nucleotide sequence ID" value="NZ_CP139089.1"/>
</dbReference>
<dbReference type="Proteomes" id="UP000294360">
    <property type="component" value="Chromosome"/>
</dbReference>
<name>A0A4V6IMI1_METTU</name>
<protein>
    <submittedName>
        <fullName evidence="1">Uncharacterized protein</fullName>
    </submittedName>
</protein>
<accession>A0A4V6IMI1</accession>
<proteinExistence type="predicted"/>
<dbReference type="AlphaFoldDB" id="A0A4V6IMI1"/>